<reference evidence="1" key="1">
    <citation type="journal article" date="2015" name="Nature">
        <title>Complex archaea that bridge the gap between prokaryotes and eukaryotes.</title>
        <authorList>
            <person name="Spang A."/>
            <person name="Saw J.H."/>
            <person name="Jorgensen S.L."/>
            <person name="Zaremba-Niedzwiedzka K."/>
            <person name="Martijn J."/>
            <person name="Lind A.E."/>
            <person name="van Eijk R."/>
            <person name="Schleper C."/>
            <person name="Guy L."/>
            <person name="Ettema T.J."/>
        </authorList>
    </citation>
    <scope>NUCLEOTIDE SEQUENCE</scope>
</reference>
<gene>
    <name evidence="1" type="ORF">LCGC14_0664760</name>
</gene>
<sequence>MSDYGGKSYIRDYALIQGINLLMNIIKRLQDDIIKLQGVFGEWNETSIISYENQVLLIFGTSANDKSCQYLVDCLSELNNHKLSEFPHKQYLLKLTTESLFAIMNAIKAHSHIWNRVQLQTLTSALGTSHVVKAKGLPYYEPDDKEDEEERYMLEYKGE</sequence>
<protein>
    <submittedName>
        <fullName evidence="1">Uncharacterized protein</fullName>
    </submittedName>
</protein>
<name>A0A0F9QSI4_9ZZZZ</name>
<dbReference type="AlphaFoldDB" id="A0A0F9QSI4"/>
<accession>A0A0F9QSI4</accession>
<proteinExistence type="predicted"/>
<comment type="caution">
    <text evidence="1">The sequence shown here is derived from an EMBL/GenBank/DDBJ whole genome shotgun (WGS) entry which is preliminary data.</text>
</comment>
<evidence type="ECO:0000313" key="1">
    <source>
        <dbReference type="EMBL" id="KKN47255.1"/>
    </source>
</evidence>
<dbReference type="EMBL" id="LAZR01001287">
    <property type="protein sequence ID" value="KKN47255.1"/>
    <property type="molecule type" value="Genomic_DNA"/>
</dbReference>
<organism evidence="1">
    <name type="scientific">marine sediment metagenome</name>
    <dbReference type="NCBI Taxonomy" id="412755"/>
    <lineage>
        <taxon>unclassified sequences</taxon>
        <taxon>metagenomes</taxon>
        <taxon>ecological metagenomes</taxon>
    </lineage>
</organism>